<dbReference type="PROSITE" id="PS00018">
    <property type="entry name" value="EF_HAND_1"/>
    <property type="match status" value="1"/>
</dbReference>
<feature type="region of interest" description="Disordered" evidence="1">
    <location>
        <begin position="1"/>
        <end position="121"/>
    </location>
</feature>
<evidence type="ECO:0000313" key="2">
    <source>
        <dbReference type="EMBL" id="CAE0648513.1"/>
    </source>
</evidence>
<evidence type="ECO:0000256" key="1">
    <source>
        <dbReference type="SAM" id="MobiDB-lite"/>
    </source>
</evidence>
<reference evidence="2" key="1">
    <citation type="submission" date="2021-01" db="EMBL/GenBank/DDBJ databases">
        <authorList>
            <person name="Corre E."/>
            <person name="Pelletier E."/>
            <person name="Niang G."/>
            <person name="Scheremetjew M."/>
            <person name="Finn R."/>
            <person name="Kale V."/>
            <person name="Holt S."/>
            <person name="Cochrane G."/>
            <person name="Meng A."/>
            <person name="Brown T."/>
            <person name="Cohen L."/>
        </authorList>
    </citation>
    <scope>NUCLEOTIDE SEQUENCE</scope>
    <source>
        <strain evidence="2">CCMP3107</strain>
    </source>
</reference>
<gene>
    <name evidence="2" type="ORF">HAKA00212_LOCUS24340</name>
</gene>
<dbReference type="EMBL" id="HBIU01055474">
    <property type="protein sequence ID" value="CAE0648513.1"/>
    <property type="molecule type" value="Transcribed_RNA"/>
</dbReference>
<accession>A0A6V1WBR3</accession>
<protein>
    <submittedName>
        <fullName evidence="2">Uncharacterized protein</fullName>
    </submittedName>
</protein>
<dbReference type="AlphaFoldDB" id="A0A6V1WBR3"/>
<feature type="compositionally biased region" description="Polar residues" evidence="1">
    <location>
        <begin position="25"/>
        <end position="43"/>
    </location>
</feature>
<name>A0A6V1WBR3_HETAK</name>
<dbReference type="InterPro" id="IPR018247">
    <property type="entry name" value="EF_Hand_1_Ca_BS"/>
</dbReference>
<organism evidence="2">
    <name type="scientific">Heterosigma akashiwo</name>
    <name type="common">Chromophytic alga</name>
    <name type="synonym">Heterosigma carterae</name>
    <dbReference type="NCBI Taxonomy" id="2829"/>
    <lineage>
        <taxon>Eukaryota</taxon>
        <taxon>Sar</taxon>
        <taxon>Stramenopiles</taxon>
        <taxon>Ochrophyta</taxon>
        <taxon>Raphidophyceae</taxon>
        <taxon>Chattonellales</taxon>
        <taxon>Chattonellaceae</taxon>
        <taxon>Heterosigma</taxon>
    </lineage>
</organism>
<feature type="compositionally biased region" description="Polar residues" evidence="1">
    <location>
        <begin position="81"/>
        <end position="99"/>
    </location>
</feature>
<feature type="compositionally biased region" description="Polar residues" evidence="1">
    <location>
        <begin position="53"/>
        <end position="68"/>
    </location>
</feature>
<sequence>MNQPIHDRPDRPQSFSGGSASFSSRLHQTNFQQPPRPLSSSRLFTHREELHSSRTSLSRVQAKTSGSMYRSVRLSERSAARKSTTSFKPAALTSANQSAAKIISTRPHTAQSSGYRSQRDLQLSERPSLIGSLPFSSRSVVKSMMDPTVAKTLYALNRYLQLRNLKSSDIVRFKPKTGNQARGAVSPYFTTQEFEQILMEMDLGLSQRQLRDTSYYLDKDGTGEIDPLDLEEAVRKAKRQAAPRDPMSKIADIVRKDPFASILSMTSSEAVMHVTRKGGLEK</sequence>
<proteinExistence type="predicted"/>
<feature type="compositionally biased region" description="Polar residues" evidence="1">
    <location>
        <begin position="106"/>
        <end position="116"/>
    </location>
</feature>
<feature type="compositionally biased region" description="Low complexity" evidence="1">
    <location>
        <begin position="14"/>
        <end position="24"/>
    </location>
</feature>
<feature type="compositionally biased region" description="Basic and acidic residues" evidence="1">
    <location>
        <begin position="1"/>
        <end position="11"/>
    </location>
</feature>